<evidence type="ECO:0000256" key="5">
    <source>
        <dbReference type="ARBA" id="ARBA00022842"/>
    </source>
</evidence>
<comment type="similarity">
    <text evidence="6">Belongs to the PINc/VapC protein family.</text>
</comment>
<evidence type="ECO:0000256" key="3">
    <source>
        <dbReference type="ARBA" id="ARBA00022723"/>
    </source>
</evidence>
<sequence>MSAPAPAFYVAEPPAAFKVRPPIVVDCSALSAILFDEPARDEALARLVGRSLHAPGLLEHELVSVALKKARKDGQADALRQALHDFAAHDIELHPVDLIAQFELARRYELSAYDAAYLWLAAELRAPLATFDRRLAEATQAHLGTLS</sequence>
<reference evidence="8 9" key="1">
    <citation type="submission" date="2023-07" db="EMBL/GenBank/DDBJ databases">
        <title>Sorghum-associated microbial communities from plants grown in Nebraska, USA.</title>
        <authorList>
            <person name="Schachtman D."/>
        </authorList>
    </citation>
    <scope>NUCLEOTIDE SEQUENCE [LARGE SCALE GENOMIC DNA]</scope>
    <source>
        <strain evidence="8 9">DS1781</strain>
    </source>
</reference>
<gene>
    <name evidence="6" type="primary">vapC</name>
    <name evidence="8" type="ORF">J2739_000052</name>
</gene>
<evidence type="ECO:0000313" key="8">
    <source>
        <dbReference type="EMBL" id="MDR6534292.1"/>
    </source>
</evidence>
<dbReference type="EMBL" id="JAVDRF010000001">
    <property type="protein sequence ID" value="MDR6534292.1"/>
    <property type="molecule type" value="Genomic_DNA"/>
</dbReference>
<comment type="caution">
    <text evidence="8">The sequence shown here is derived from an EMBL/GenBank/DDBJ whole genome shotgun (WGS) entry which is preliminary data.</text>
</comment>
<keyword evidence="5 6" id="KW-0460">Magnesium</keyword>
<organism evidence="8 9">
    <name type="scientific">Variovorax soli</name>
    <dbReference type="NCBI Taxonomy" id="376815"/>
    <lineage>
        <taxon>Bacteria</taxon>
        <taxon>Pseudomonadati</taxon>
        <taxon>Pseudomonadota</taxon>
        <taxon>Betaproteobacteria</taxon>
        <taxon>Burkholderiales</taxon>
        <taxon>Comamonadaceae</taxon>
        <taxon>Variovorax</taxon>
    </lineage>
</organism>
<dbReference type="HAMAP" id="MF_00265">
    <property type="entry name" value="VapC_Nob1"/>
    <property type="match status" value="1"/>
</dbReference>
<proteinExistence type="inferred from homology"/>
<name>A0ABU1N7L1_9BURK</name>
<evidence type="ECO:0000256" key="6">
    <source>
        <dbReference type="HAMAP-Rule" id="MF_00265"/>
    </source>
</evidence>
<evidence type="ECO:0000256" key="1">
    <source>
        <dbReference type="ARBA" id="ARBA00022649"/>
    </source>
</evidence>
<dbReference type="EC" id="3.1.-.-" evidence="6"/>
<dbReference type="InterPro" id="IPR002716">
    <property type="entry name" value="PIN_dom"/>
</dbReference>
<feature type="domain" description="PIN" evidence="7">
    <location>
        <begin position="23"/>
        <end position="138"/>
    </location>
</feature>
<dbReference type="PANTHER" id="PTHR35901:SF1">
    <property type="entry name" value="EXONUCLEASE VAPC9"/>
    <property type="match status" value="1"/>
</dbReference>
<keyword evidence="1 6" id="KW-1277">Toxin-antitoxin system</keyword>
<keyword evidence="2 6" id="KW-0540">Nuclease</keyword>
<comment type="function">
    <text evidence="6">Toxic component of a toxin-antitoxin (TA) system. An RNase.</text>
</comment>
<dbReference type="PANTHER" id="PTHR35901">
    <property type="entry name" value="RIBONUCLEASE VAPC3"/>
    <property type="match status" value="1"/>
</dbReference>
<keyword evidence="9" id="KW-1185">Reference proteome</keyword>
<comment type="cofactor">
    <cofactor evidence="6">
        <name>Mg(2+)</name>
        <dbReference type="ChEBI" id="CHEBI:18420"/>
    </cofactor>
</comment>
<feature type="binding site" evidence="6">
    <location>
        <position position="26"/>
    </location>
    <ligand>
        <name>Mg(2+)</name>
        <dbReference type="ChEBI" id="CHEBI:18420"/>
    </ligand>
</feature>
<feature type="binding site" evidence="6">
    <location>
        <position position="114"/>
    </location>
    <ligand>
        <name>Mg(2+)</name>
        <dbReference type="ChEBI" id="CHEBI:18420"/>
    </ligand>
</feature>
<dbReference type="InterPro" id="IPR022907">
    <property type="entry name" value="VapC_family"/>
</dbReference>
<dbReference type="InterPro" id="IPR051619">
    <property type="entry name" value="TypeII_TA_RNase_PINc/VapC"/>
</dbReference>
<accession>A0ABU1N7L1</accession>
<dbReference type="InterPro" id="IPR044153">
    <property type="entry name" value="PIN_Pae0151-like"/>
</dbReference>
<evidence type="ECO:0000313" key="9">
    <source>
        <dbReference type="Proteomes" id="UP001184230"/>
    </source>
</evidence>
<dbReference type="InterPro" id="IPR029060">
    <property type="entry name" value="PIN-like_dom_sf"/>
</dbReference>
<dbReference type="Gene3D" id="3.40.50.1010">
    <property type="entry name" value="5'-nuclease"/>
    <property type="match status" value="1"/>
</dbReference>
<keyword evidence="6" id="KW-0800">Toxin</keyword>
<dbReference type="CDD" id="cd09873">
    <property type="entry name" value="PIN_Pae0151-like"/>
    <property type="match status" value="1"/>
</dbReference>
<evidence type="ECO:0000256" key="4">
    <source>
        <dbReference type="ARBA" id="ARBA00022801"/>
    </source>
</evidence>
<protein>
    <recommendedName>
        <fullName evidence="6">Ribonuclease VapC</fullName>
        <shortName evidence="6">RNase VapC</shortName>
        <ecNumber evidence="6">3.1.-.-</ecNumber>
    </recommendedName>
    <alternativeName>
        <fullName evidence="6">Toxin VapC</fullName>
    </alternativeName>
</protein>
<keyword evidence="4 6" id="KW-0378">Hydrolase</keyword>
<keyword evidence="3 6" id="KW-0479">Metal-binding</keyword>
<dbReference type="Proteomes" id="UP001184230">
    <property type="component" value="Unassembled WGS sequence"/>
</dbReference>
<evidence type="ECO:0000256" key="2">
    <source>
        <dbReference type="ARBA" id="ARBA00022722"/>
    </source>
</evidence>
<dbReference type="SUPFAM" id="SSF88723">
    <property type="entry name" value="PIN domain-like"/>
    <property type="match status" value="1"/>
</dbReference>
<dbReference type="RefSeq" id="WP_309897694.1">
    <property type="nucleotide sequence ID" value="NZ_JAVDRF010000001.1"/>
</dbReference>
<evidence type="ECO:0000259" key="7">
    <source>
        <dbReference type="Pfam" id="PF01850"/>
    </source>
</evidence>
<dbReference type="Pfam" id="PF01850">
    <property type="entry name" value="PIN"/>
    <property type="match status" value="1"/>
</dbReference>